<evidence type="ECO:0000313" key="7">
    <source>
        <dbReference type="Proteomes" id="UP000477651"/>
    </source>
</evidence>
<keyword evidence="4" id="KW-0862">Zinc</keyword>
<organism evidence="6 7">
    <name type="scientific">Pelistega ratti</name>
    <dbReference type="NCBI Taxonomy" id="2652177"/>
    <lineage>
        <taxon>Bacteria</taxon>
        <taxon>Pseudomonadati</taxon>
        <taxon>Pseudomonadota</taxon>
        <taxon>Betaproteobacteria</taxon>
        <taxon>Burkholderiales</taxon>
        <taxon>Alcaligenaceae</taxon>
        <taxon>Pelistega</taxon>
    </lineage>
</organism>
<dbReference type="EMBL" id="JAAGYR010000012">
    <property type="protein sequence ID" value="NEN76044.1"/>
    <property type="molecule type" value="Genomic_DNA"/>
</dbReference>
<keyword evidence="3" id="KW-0378">Hydrolase</keyword>
<evidence type="ECO:0000256" key="1">
    <source>
        <dbReference type="ARBA" id="ARBA00001947"/>
    </source>
</evidence>
<keyword evidence="7" id="KW-1185">Reference proteome</keyword>
<dbReference type="SUPFAM" id="SSF53187">
    <property type="entry name" value="Zn-dependent exopeptidases"/>
    <property type="match status" value="1"/>
</dbReference>
<evidence type="ECO:0000259" key="5">
    <source>
        <dbReference type="Pfam" id="PF24827"/>
    </source>
</evidence>
<comment type="cofactor">
    <cofactor evidence="1">
        <name>Zn(2+)</name>
        <dbReference type="ChEBI" id="CHEBI:29105"/>
    </cofactor>
</comment>
<gene>
    <name evidence="6" type="ORF">F9B74_06860</name>
</gene>
<sequence>MRREQILLERMPLGSQASITALHFGNESLPKVYIQASLHADEMPGSLAAYYLHQQFLQLEKENRLNAHIVLVPLCNPLGLGQLIDYMPIGRFHLGTGQNFNRLFTVPLRQKLEEYLEKKALVLGHDARKNTVALREAIRNILVEIKPNNAVHSMHLSLLRLCYDADIVLDLHCDNIATVHLYTLPSTWHDFEPLARYLGSKCQLLSMDSGADSFDEILSTLWVGLQERYPSIPIPQALISATVELRGERDLSHKMAQKDAEGIIQFLAHKQYISLDKVSALPPLLNPPHPLEGLYYVPAPCSGIIVYRVGVDEWVKVGQPLVDIVDPISLHITTVKSPYEGYIFALSGVRVAHAENKLLSISCSHDIGSQGLSP</sequence>
<proteinExistence type="predicted"/>
<dbReference type="Pfam" id="PF24827">
    <property type="entry name" value="AstE_AspA_cat"/>
    <property type="match status" value="1"/>
</dbReference>
<comment type="caution">
    <text evidence="6">The sequence shown here is derived from an EMBL/GenBank/DDBJ whole genome shotgun (WGS) entry which is preliminary data.</text>
</comment>
<dbReference type="PANTHER" id="PTHR37326">
    <property type="entry name" value="BLL3975 PROTEIN"/>
    <property type="match status" value="1"/>
</dbReference>
<reference evidence="6 7" key="1">
    <citation type="submission" date="2020-02" db="EMBL/GenBank/DDBJ databases">
        <title>Pelistega sp. NLN82 were isolated from wild rodents of the Hainan Island.</title>
        <authorList>
            <person name="Niu N."/>
            <person name="Zhou J."/>
        </authorList>
    </citation>
    <scope>NUCLEOTIDE SEQUENCE [LARGE SCALE GENOMIC DNA]</scope>
    <source>
        <strain evidence="6 7">NLN82</strain>
    </source>
</reference>
<evidence type="ECO:0000256" key="4">
    <source>
        <dbReference type="ARBA" id="ARBA00022833"/>
    </source>
</evidence>
<evidence type="ECO:0000313" key="6">
    <source>
        <dbReference type="EMBL" id="NEN76044.1"/>
    </source>
</evidence>
<evidence type="ECO:0000256" key="3">
    <source>
        <dbReference type="ARBA" id="ARBA00022801"/>
    </source>
</evidence>
<dbReference type="GO" id="GO:0046872">
    <property type="term" value="F:metal ion binding"/>
    <property type="evidence" value="ECO:0007669"/>
    <property type="project" value="UniProtKB-KW"/>
</dbReference>
<dbReference type="InterPro" id="IPR055438">
    <property type="entry name" value="AstE_AspA_cat"/>
</dbReference>
<dbReference type="Gene3D" id="3.40.630.10">
    <property type="entry name" value="Zn peptidases"/>
    <property type="match status" value="1"/>
</dbReference>
<dbReference type="Proteomes" id="UP000477651">
    <property type="component" value="Unassembled WGS sequence"/>
</dbReference>
<keyword evidence="2" id="KW-0479">Metal-binding</keyword>
<feature type="domain" description="Succinylglutamate desuccinylase/Aspartoacylase catalytic" evidence="5">
    <location>
        <begin position="29"/>
        <end position="118"/>
    </location>
</feature>
<dbReference type="PANTHER" id="PTHR37326:SF1">
    <property type="entry name" value="BLL3975 PROTEIN"/>
    <property type="match status" value="1"/>
</dbReference>
<dbReference type="GO" id="GO:0016788">
    <property type="term" value="F:hydrolase activity, acting on ester bonds"/>
    <property type="evidence" value="ECO:0007669"/>
    <property type="project" value="InterPro"/>
</dbReference>
<accession>A0A6L9Y8I0</accession>
<dbReference type="CDD" id="cd06250">
    <property type="entry name" value="M14_PaAOTO_like"/>
    <property type="match status" value="1"/>
</dbReference>
<dbReference type="RefSeq" id="WP_163764556.1">
    <property type="nucleotide sequence ID" value="NZ_JAAGYR010000012.1"/>
</dbReference>
<dbReference type="AlphaFoldDB" id="A0A6L9Y8I0"/>
<evidence type="ECO:0000256" key="2">
    <source>
        <dbReference type="ARBA" id="ARBA00022723"/>
    </source>
</evidence>
<name>A0A6L9Y8I0_9BURK</name>
<dbReference type="InterPro" id="IPR053138">
    <property type="entry name" value="N-alpha-Ac-DABA_deacetylase"/>
</dbReference>
<protein>
    <submittedName>
        <fullName evidence="6">Succinylglutamate desuccinylase/aspartoacylase family protein</fullName>
    </submittedName>
</protein>